<reference evidence="5" key="1">
    <citation type="journal article" date="2021" name="Sci. Rep.">
        <title>Diploid genomic architecture of Nitzschia inconspicua, an elite biomass production diatom.</title>
        <authorList>
            <person name="Oliver A."/>
            <person name="Podell S."/>
            <person name="Pinowska A."/>
            <person name="Traller J.C."/>
            <person name="Smith S.R."/>
            <person name="McClure R."/>
            <person name="Beliaev A."/>
            <person name="Bohutskyi P."/>
            <person name="Hill E.A."/>
            <person name="Rabines A."/>
            <person name="Zheng H."/>
            <person name="Allen L.Z."/>
            <person name="Kuo A."/>
            <person name="Grigoriev I.V."/>
            <person name="Allen A.E."/>
            <person name="Hazlebeck D."/>
            <person name="Allen E.E."/>
        </authorList>
    </citation>
    <scope>NUCLEOTIDE SEQUENCE</scope>
    <source>
        <strain evidence="5">Hildebrandi</strain>
    </source>
</reference>
<evidence type="ECO:0000256" key="1">
    <source>
        <dbReference type="ARBA" id="ARBA00022737"/>
    </source>
</evidence>
<keyword evidence="6" id="KW-1185">Reference proteome</keyword>
<keyword evidence="1" id="KW-0677">Repeat</keyword>
<organism evidence="5 6">
    <name type="scientific">Nitzschia inconspicua</name>
    <dbReference type="NCBI Taxonomy" id="303405"/>
    <lineage>
        <taxon>Eukaryota</taxon>
        <taxon>Sar</taxon>
        <taxon>Stramenopiles</taxon>
        <taxon>Ochrophyta</taxon>
        <taxon>Bacillariophyta</taxon>
        <taxon>Bacillariophyceae</taxon>
        <taxon>Bacillariophycidae</taxon>
        <taxon>Bacillariales</taxon>
        <taxon>Bacillariaceae</taxon>
        <taxon>Nitzschia</taxon>
    </lineage>
</organism>
<name>A0A9K3KDY6_9STRA</name>
<dbReference type="InterPro" id="IPR002110">
    <property type="entry name" value="Ankyrin_rpt"/>
</dbReference>
<evidence type="ECO:0000256" key="2">
    <source>
        <dbReference type="ARBA" id="ARBA00023043"/>
    </source>
</evidence>
<evidence type="ECO:0000313" key="5">
    <source>
        <dbReference type="EMBL" id="KAG7341972.1"/>
    </source>
</evidence>
<sequence>MNDQITGRDIADVADDDWLFADITASGDVENAATLEEQSKTTDQSDECQVNPFDFCPMSPNRSLENLPPSSSSSRLATFDMPPQLHPAVSLGVRRVSSCYFSLASQESMKDLLSQLSDNAHIDEMEPQPESNYLGDDPSLDWIKNNAQDVFYHDVLMNVFNFLDAQSLKAFSETARRPNFEVFYYLQLQLQQALLVDNEADKTNDGQTDCTIRKQKSTQLSAVAGSAFVSRLARLDKDQAHKIVQTFLDSNSTLRTMPLSHSLAYARRYLMQNGFLKMFPNNNTAADKSSSNSSNNNNNNRALASAALFMTVVGAASLMSTVSGSDASAIASSLESLGTELPNMLFRVGFVGSLMGAARQMSDTEQRIAIRETAEQMTRSMKQFPTALMRANPRDGNEHPSTNAHSQPHFRLPSLFQMKEQLQLTIRRLATEEQQRNGFLWNPYDHLPQHRNHASDDQKNNGENCQPAPVKDAEVNGNRKLPSGCVGAYAKAIKTSSDIVREMVKTARKAKFDAKPAEERQRLSLEFLNACSSNSTLDRVKEMIHCMDVDGFFTGVDGSETCPLHTAAFHGADRVVGYLCSGLDENDGHLDGGLCDKNIRDSNGWTALHFAAGANSISVARILANHGAELQVEAQNGYSPLQWAMRLSNEDVARELTKLVANEDRVQGAWVSSQPLTSLANRFFALIPTH</sequence>
<evidence type="ECO:0000256" key="4">
    <source>
        <dbReference type="SAM" id="MobiDB-lite"/>
    </source>
</evidence>
<feature type="repeat" description="ANK" evidence="3">
    <location>
        <begin position="603"/>
        <end position="635"/>
    </location>
</feature>
<gene>
    <name evidence="5" type="ORF">IV203_007064</name>
</gene>
<dbReference type="PROSITE" id="PS50088">
    <property type="entry name" value="ANK_REPEAT"/>
    <property type="match status" value="1"/>
</dbReference>
<dbReference type="AlphaFoldDB" id="A0A9K3KDY6"/>
<evidence type="ECO:0000256" key="3">
    <source>
        <dbReference type="PROSITE-ProRule" id="PRU00023"/>
    </source>
</evidence>
<dbReference type="PANTHER" id="PTHR24161:SF124">
    <property type="entry name" value="TRANSIENT RECEPTOR POTENTIAL CHANNEL PYREXIA"/>
    <property type="match status" value="1"/>
</dbReference>
<dbReference type="OrthoDB" id="194358at2759"/>
<evidence type="ECO:0000313" key="6">
    <source>
        <dbReference type="Proteomes" id="UP000693970"/>
    </source>
</evidence>
<dbReference type="Proteomes" id="UP000693970">
    <property type="component" value="Unassembled WGS sequence"/>
</dbReference>
<dbReference type="EMBL" id="JAGRRH010000025">
    <property type="protein sequence ID" value="KAG7341972.1"/>
    <property type="molecule type" value="Genomic_DNA"/>
</dbReference>
<dbReference type="PROSITE" id="PS50297">
    <property type="entry name" value="ANK_REP_REGION"/>
    <property type="match status" value="1"/>
</dbReference>
<keyword evidence="2 3" id="KW-0040">ANK repeat</keyword>
<reference evidence="5" key="2">
    <citation type="submission" date="2021-04" db="EMBL/GenBank/DDBJ databases">
        <authorList>
            <person name="Podell S."/>
        </authorList>
    </citation>
    <scope>NUCLEOTIDE SEQUENCE</scope>
    <source>
        <strain evidence="5">Hildebrandi</strain>
    </source>
</reference>
<accession>A0A9K3KDY6</accession>
<dbReference type="Pfam" id="PF12796">
    <property type="entry name" value="Ank_2"/>
    <property type="match status" value="1"/>
</dbReference>
<comment type="caution">
    <text evidence="5">The sequence shown here is derived from an EMBL/GenBank/DDBJ whole genome shotgun (WGS) entry which is preliminary data.</text>
</comment>
<dbReference type="SMART" id="SM00248">
    <property type="entry name" value="ANK"/>
    <property type="match status" value="2"/>
</dbReference>
<proteinExistence type="predicted"/>
<feature type="region of interest" description="Disordered" evidence="4">
    <location>
        <begin position="441"/>
        <end position="476"/>
    </location>
</feature>
<protein>
    <submittedName>
        <fullName evidence="5">Ankyrin repeat domain protein</fullName>
    </submittedName>
</protein>
<dbReference type="PANTHER" id="PTHR24161">
    <property type="entry name" value="ANK_REP_REGION DOMAIN-CONTAINING PROTEIN-RELATED"/>
    <property type="match status" value="1"/>
</dbReference>